<reference evidence="14" key="2">
    <citation type="submission" date="2021-10" db="EMBL/GenBank/DDBJ databases">
        <title>Complete genome sequences of five Ralstonia solancearum strains isolated from sunflower.</title>
        <authorList>
            <person name="She X."/>
            <person name="He Z."/>
        </authorList>
    </citation>
    <scope>NUCLEOTIDE SEQUENCE</scope>
    <source>
        <strain evidence="14">RS638</strain>
        <plasmid evidence="14">p1</plasmid>
    </source>
</reference>
<keyword evidence="7 9" id="KW-0378">Hydrolase</keyword>
<evidence type="ECO:0000256" key="1">
    <source>
        <dbReference type="ARBA" id="ARBA00001770"/>
    </source>
</evidence>
<evidence type="ECO:0000313" key="14">
    <source>
        <dbReference type="EMBL" id="UZF18037.1"/>
    </source>
</evidence>
<keyword evidence="6 9" id="KW-0645">Protease</keyword>
<dbReference type="AlphaFoldDB" id="A0A0K1ZQR3"/>
<dbReference type="Gene3D" id="3.40.630.20">
    <property type="entry name" value="Peptidase C15, pyroglutamyl peptidase I-like"/>
    <property type="match status" value="1"/>
</dbReference>
<evidence type="ECO:0000256" key="4">
    <source>
        <dbReference type="ARBA" id="ARBA00006641"/>
    </source>
</evidence>
<feature type="active site" evidence="9">
    <location>
        <position position="80"/>
    </location>
</feature>
<keyword evidence="14" id="KW-0614">Plasmid</keyword>
<evidence type="ECO:0000256" key="9">
    <source>
        <dbReference type="HAMAP-Rule" id="MF_00417"/>
    </source>
</evidence>
<evidence type="ECO:0000313" key="12">
    <source>
        <dbReference type="EMBL" id="CUV31318.1"/>
    </source>
</evidence>
<dbReference type="GO" id="GO:0006508">
    <property type="term" value="P:proteolysis"/>
    <property type="evidence" value="ECO:0007669"/>
    <property type="project" value="UniProtKB-KW"/>
</dbReference>
<evidence type="ECO:0000256" key="8">
    <source>
        <dbReference type="ARBA" id="ARBA00022807"/>
    </source>
</evidence>
<dbReference type="SUPFAM" id="SSF53182">
    <property type="entry name" value="Pyrrolidone carboxyl peptidase (pyroglutamate aminopeptidase)"/>
    <property type="match status" value="1"/>
</dbReference>
<dbReference type="CDD" id="cd00501">
    <property type="entry name" value="Peptidase_C15"/>
    <property type="match status" value="1"/>
</dbReference>
<dbReference type="EC" id="3.4.19.3" evidence="9"/>
<evidence type="ECO:0000313" key="13">
    <source>
        <dbReference type="EMBL" id="CUV56115.1"/>
    </source>
</evidence>
<evidence type="ECO:0000313" key="11">
    <source>
        <dbReference type="EMBL" id="CUV19839.1"/>
    </source>
</evidence>
<dbReference type="PRINTS" id="PR00706">
    <property type="entry name" value="PYROGLUPTASE"/>
</dbReference>
<dbReference type="InterPro" id="IPR016125">
    <property type="entry name" value="Peptidase_C15-like"/>
</dbReference>
<sequence length="215" mass="22585">MTTVLITGIEPFESDPTNPSWDIARALDGERIDGATLVARQLPCVFGRANRELVAAIEATQPSLVLALGLASGRSELSVERVAINVIDARIPDNAGNQPVDVPVVADGPAAYFSSLPIKAIVHALRAAGVPAAVSQSAGTYNCNHLFYGLMHHIATRAPRMRGGFIHVPATPELAARHPGRPCLPLDAQIAGMRVAVRTALATQGDLRLSGGTLH</sequence>
<dbReference type="FunFam" id="3.40.630.20:FF:000001">
    <property type="entry name" value="Pyrrolidone-carboxylate peptidase"/>
    <property type="match status" value="1"/>
</dbReference>
<evidence type="ECO:0000256" key="6">
    <source>
        <dbReference type="ARBA" id="ARBA00022670"/>
    </source>
</evidence>
<dbReference type="PATRIC" id="fig|305.92.peg.3955"/>
<gene>
    <name evidence="9 13" type="primary">pcp</name>
    <name evidence="14" type="ORF">LH706_21145</name>
    <name evidence="11" type="ORF">PSS4_v1_1200023</name>
    <name evidence="12" type="ORF">RUN1985_v1_860007</name>
    <name evidence="13" type="ORF">RUN215_v1_670015</name>
</gene>
<feature type="active site" evidence="9 10">
    <location>
        <position position="143"/>
    </location>
</feature>
<dbReference type="PANTHER" id="PTHR23402">
    <property type="entry name" value="PROTEASE FAMILY C15 PYROGLUTAMYL-PEPTIDASE I-RELATED"/>
    <property type="match status" value="1"/>
</dbReference>
<protein>
    <recommendedName>
        <fullName evidence="9">Pyrrolidone-carboxylate peptidase</fullName>
        <ecNumber evidence="9">3.4.19.3</ecNumber>
    </recommendedName>
    <alternativeName>
        <fullName evidence="9">5-oxoprolyl-peptidase</fullName>
    </alternativeName>
    <alternativeName>
        <fullName evidence="9">Pyroglutamyl-peptidase I</fullName>
        <shortName evidence="9">PGP-I</shortName>
        <shortName evidence="9">Pyrase</shortName>
    </alternativeName>
</protein>
<dbReference type="HAMAP" id="MF_00417">
    <property type="entry name" value="Pyrrolid_peptidase"/>
    <property type="match status" value="1"/>
</dbReference>
<comment type="subunit">
    <text evidence="9">Homotetramer.</text>
</comment>
<dbReference type="PROSITE" id="PS01334">
    <property type="entry name" value="PYRASE_CYS"/>
    <property type="match status" value="1"/>
</dbReference>
<dbReference type="InterPro" id="IPR000816">
    <property type="entry name" value="Peptidase_C15"/>
</dbReference>
<evidence type="ECO:0000256" key="5">
    <source>
        <dbReference type="ARBA" id="ARBA00022490"/>
    </source>
</evidence>
<dbReference type="PIRSF" id="PIRSF015592">
    <property type="entry name" value="Prld-crbxl_pptds"/>
    <property type="match status" value="1"/>
</dbReference>
<evidence type="ECO:0000256" key="3">
    <source>
        <dbReference type="ARBA" id="ARBA00004496"/>
    </source>
</evidence>
<organism evidence="13">
    <name type="scientific">Ralstonia solanacearum</name>
    <name type="common">Pseudomonas solanacearum</name>
    <dbReference type="NCBI Taxonomy" id="305"/>
    <lineage>
        <taxon>Bacteria</taxon>
        <taxon>Pseudomonadati</taxon>
        <taxon>Pseudomonadota</taxon>
        <taxon>Betaproteobacteria</taxon>
        <taxon>Burkholderiales</taxon>
        <taxon>Burkholderiaceae</taxon>
        <taxon>Ralstonia</taxon>
        <taxon>Ralstonia solanacearum species complex</taxon>
    </lineage>
</organism>
<comment type="function">
    <text evidence="2 9">Removes 5-oxoproline from various penultimate amino acid residues except L-proline.</text>
</comment>
<proteinExistence type="inferred from homology"/>
<name>A0A0K1ZQR3_RALSL</name>
<dbReference type="InterPro" id="IPR036440">
    <property type="entry name" value="Peptidase_C15-like_sf"/>
</dbReference>
<dbReference type="EMBL" id="LN899824">
    <property type="protein sequence ID" value="CUV31318.1"/>
    <property type="molecule type" value="Genomic_DNA"/>
</dbReference>
<evidence type="ECO:0000256" key="7">
    <source>
        <dbReference type="ARBA" id="ARBA00022801"/>
    </source>
</evidence>
<dbReference type="PANTHER" id="PTHR23402:SF1">
    <property type="entry name" value="PYROGLUTAMYL-PEPTIDASE I"/>
    <property type="match status" value="1"/>
</dbReference>
<feature type="active site" evidence="9">
    <location>
        <position position="167"/>
    </location>
</feature>
<evidence type="ECO:0000256" key="10">
    <source>
        <dbReference type="PROSITE-ProRule" id="PRU10077"/>
    </source>
</evidence>
<dbReference type="GO" id="GO:0016920">
    <property type="term" value="F:pyroglutamyl-peptidase activity"/>
    <property type="evidence" value="ECO:0007669"/>
    <property type="project" value="UniProtKB-UniRule"/>
</dbReference>
<comment type="catalytic activity">
    <reaction evidence="1 9 10">
        <text>Release of an N-terminal pyroglutamyl group from a polypeptide, the second amino acid generally not being Pro.</text>
        <dbReference type="EC" id="3.4.19.3"/>
    </reaction>
</comment>
<evidence type="ECO:0000256" key="2">
    <source>
        <dbReference type="ARBA" id="ARBA00002280"/>
    </source>
</evidence>
<dbReference type="NCBIfam" id="TIGR00504">
    <property type="entry name" value="pyro_pdase"/>
    <property type="match status" value="1"/>
</dbReference>
<dbReference type="EMBL" id="LN899821">
    <property type="protein sequence ID" value="CUV19839.1"/>
    <property type="molecule type" value="Genomic_DNA"/>
</dbReference>
<accession>A0A0K1ZQR3</accession>
<dbReference type="Pfam" id="PF01470">
    <property type="entry name" value="Peptidase_C15"/>
    <property type="match status" value="1"/>
</dbReference>
<keyword evidence="8 9" id="KW-0788">Thiol protease</keyword>
<dbReference type="InterPro" id="IPR033694">
    <property type="entry name" value="PGPEP1_Cys_AS"/>
</dbReference>
<comment type="similarity">
    <text evidence="4 9">Belongs to the peptidase C15 family.</text>
</comment>
<dbReference type="InterPro" id="IPR029762">
    <property type="entry name" value="PGP-I_bact-type"/>
</dbReference>
<dbReference type="GO" id="GO:0005829">
    <property type="term" value="C:cytosol"/>
    <property type="evidence" value="ECO:0007669"/>
    <property type="project" value="InterPro"/>
</dbReference>
<geneLocation type="plasmid" evidence="14">
    <name>p1</name>
</geneLocation>
<dbReference type="EMBL" id="LN899820">
    <property type="protein sequence ID" value="CUV56115.1"/>
    <property type="molecule type" value="Genomic_DNA"/>
</dbReference>
<reference evidence="13" key="1">
    <citation type="submission" date="2015-10" db="EMBL/GenBank/DDBJ databases">
        <authorList>
            <person name="Gilbert D.G."/>
        </authorList>
    </citation>
    <scope>NUCLEOTIDE SEQUENCE</scope>
    <source>
        <strain evidence="13">Phyl III-seqv23</strain>
    </source>
</reference>
<comment type="subcellular location">
    <subcellularLocation>
        <location evidence="3 9">Cytoplasm</location>
    </subcellularLocation>
</comment>
<dbReference type="EMBL" id="CP085044">
    <property type="protein sequence ID" value="UZF18037.1"/>
    <property type="molecule type" value="Genomic_DNA"/>
</dbReference>
<keyword evidence="5 9" id="KW-0963">Cytoplasm</keyword>
<dbReference type="NCBIfam" id="NF009676">
    <property type="entry name" value="PRK13197.1"/>
    <property type="match status" value="1"/>
</dbReference>